<sequence length="68" mass="7558">MRIISEEASKSFLAKSTQKKLQPEAAATPEDLLVVGETNVTKGKMKNRSEVARSSDCDFLQVYKIVIK</sequence>
<keyword evidence="2" id="KW-1185">Reference proteome</keyword>
<evidence type="ECO:0000313" key="2">
    <source>
        <dbReference type="Proteomes" id="UP000265520"/>
    </source>
</evidence>
<proteinExistence type="predicted"/>
<reference evidence="1 2" key="1">
    <citation type="journal article" date="2018" name="Front. Plant Sci.">
        <title>Red Clover (Trifolium pratense) and Zigzag Clover (T. medium) - A Picture of Genomic Similarities and Differences.</title>
        <authorList>
            <person name="Dluhosova J."/>
            <person name="Istvanek J."/>
            <person name="Nedelnik J."/>
            <person name="Repkova J."/>
        </authorList>
    </citation>
    <scope>NUCLEOTIDE SEQUENCE [LARGE SCALE GENOMIC DNA]</scope>
    <source>
        <strain evidence="2">cv. 10/8</strain>
        <tissue evidence="1">Leaf</tissue>
    </source>
</reference>
<protein>
    <submittedName>
        <fullName evidence="1">Uncharacterized protein</fullName>
    </submittedName>
</protein>
<dbReference type="Proteomes" id="UP000265520">
    <property type="component" value="Unassembled WGS sequence"/>
</dbReference>
<dbReference type="EMBL" id="LXQA010566711">
    <property type="protein sequence ID" value="MCI59598.1"/>
    <property type="molecule type" value="Genomic_DNA"/>
</dbReference>
<comment type="caution">
    <text evidence="1">The sequence shown here is derived from an EMBL/GenBank/DDBJ whole genome shotgun (WGS) entry which is preliminary data.</text>
</comment>
<name>A0A392TF21_9FABA</name>
<accession>A0A392TF21</accession>
<evidence type="ECO:0000313" key="1">
    <source>
        <dbReference type="EMBL" id="MCI59598.1"/>
    </source>
</evidence>
<organism evidence="1 2">
    <name type="scientific">Trifolium medium</name>
    <dbReference type="NCBI Taxonomy" id="97028"/>
    <lineage>
        <taxon>Eukaryota</taxon>
        <taxon>Viridiplantae</taxon>
        <taxon>Streptophyta</taxon>
        <taxon>Embryophyta</taxon>
        <taxon>Tracheophyta</taxon>
        <taxon>Spermatophyta</taxon>
        <taxon>Magnoliopsida</taxon>
        <taxon>eudicotyledons</taxon>
        <taxon>Gunneridae</taxon>
        <taxon>Pentapetalae</taxon>
        <taxon>rosids</taxon>
        <taxon>fabids</taxon>
        <taxon>Fabales</taxon>
        <taxon>Fabaceae</taxon>
        <taxon>Papilionoideae</taxon>
        <taxon>50 kb inversion clade</taxon>
        <taxon>NPAAA clade</taxon>
        <taxon>Hologalegina</taxon>
        <taxon>IRL clade</taxon>
        <taxon>Trifolieae</taxon>
        <taxon>Trifolium</taxon>
    </lineage>
</organism>
<dbReference type="AlphaFoldDB" id="A0A392TF21"/>